<reference evidence="6" key="1">
    <citation type="journal article" date="2014" name="Int. J. Syst. Evol. Microbiol.">
        <title>Complete genome sequence of Corynebacterium casei LMG S-19264T (=DSM 44701T), isolated from a smear-ripened cheese.</title>
        <authorList>
            <consortium name="US DOE Joint Genome Institute (JGI-PGF)"/>
            <person name="Walter F."/>
            <person name="Albersmeier A."/>
            <person name="Kalinowski J."/>
            <person name="Ruckert C."/>
        </authorList>
    </citation>
    <scope>NUCLEOTIDE SEQUENCE</scope>
    <source>
        <strain evidence="6">VKM B-2555</strain>
    </source>
</reference>
<dbReference type="InterPro" id="IPR013249">
    <property type="entry name" value="RNA_pol_sigma70_r4_t2"/>
</dbReference>
<dbReference type="AlphaFoldDB" id="A0A9W6JK68"/>
<dbReference type="Gene3D" id="1.10.1740.10">
    <property type="match status" value="1"/>
</dbReference>
<dbReference type="SUPFAM" id="SSF88946">
    <property type="entry name" value="Sigma2 domain of RNA polymerase sigma factors"/>
    <property type="match status" value="1"/>
</dbReference>
<evidence type="ECO:0000256" key="3">
    <source>
        <dbReference type="ARBA" id="ARBA00023082"/>
    </source>
</evidence>
<dbReference type="InterPro" id="IPR014284">
    <property type="entry name" value="RNA_pol_sigma-70_dom"/>
</dbReference>
<organism evidence="6 7">
    <name type="scientific">Methylopila jiangsuensis</name>
    <dbReference type="NCBI Taxonomy" id="586230"/>
    <lineage>
        <taxon>Bacteria</taxon>
        <taxon>Pseudomonadati</taxon>
        <taxon>Pseudomonadota</taxon>
        <taxon>Alphaproteobacteria</taxon>
        <taxon>Hyphomicrobiales</taxon>
        <taxon>Methylopilaceae</taxon>
        <taxon>Methylopila</taxon>
    </lineage>
</organism>
<dbReference type="PANTHER" id="PTHR43133">
    <property type="entry name" value="RNA POLYMERASE ECF-TYPE SIGMA FACTO"/>
    <property type="match status" value="1"/>
</dbReference>
<dbReference type="PANTHER" id="PTHR43133:SF63">
    <property type="entry name" value="RNA POLYMERASE SIGMA FACTOR FECI-RELATED"/>
    <property type="match status" value="1"/>
</dbReference>
<dbReference type="RefSeq" id="WP_271205539.1">
    <property type="nucleotide sequence ID" value="NZ_BSFK01000016.1"/>
</dbReference>
<evidence type="ECO:0000259" key="5">
    <source>
        <dbReference type="Pfam" id="PF08281"/>
    </source>
</evidence>
<evidence type="ECO:0000256" key="1">
    <source>
        <dbReference type="ARBA" id="ARBA00010641"/>
    </source>
</evidence>
<dbReference type="SUPFAM" id="SSF88659">
    <property type="entry name" value="Sigma3 and sigma4 domains of RNA polymerase sigma factors"/>
    <property type="match status" value="1"/>
</dbReference>
<accession>A0A9W6JK68</accession>
<keyword evidence="7" id="KW-1185">Reference proteome</keyword>
<dbReference type="Pfam" id="PF08281">
    <property type="entry name" value="Sigma70_r4_2"/>
    <property type="match status" value="1"/>
</dbReference>
<dbReference type="GO" id="GO:0016987">
    <property type="term" value="F:sigma factor activity"/>
    <property type="evidence" value="ECO:0007669"/>
    <property type="project" value="UniProtKB-KW"/>
</dbReference>
<proteinExistence type="inferred from homology"/>
<name>A0A9W6JK68_9HYPH</name>
<evidence type="ECO:0000256" key="2">
    <source>
        <dbReference type="ARBA" id="ARBA00023015"/>
    </source>
</evidence>
<comment type="caution">
    <text evidence="6">The sequence shown here is derived from an EMBL/GenBank/DDBJ whole genome shotgun (WGS) entry which is preliminary data.</text>
</comment>
<reference evidence="6" key="2">
    <citation type="submission" date="2023-01" db="EMBL/GenBank/DDBJ databases">
        <authorList>
            <person name="Sun Q."/>
            <person name="Evtushenko L."/>
        </authorList>
    </citation>
    <scope>NUCLEOTIDE SEQUENCE</scope>
    <source>
        <strain evidence="6">VKM B-2555</strain>
    </source>
</reference>
<comment type="similarity">
    <text evidence="1">Belongs to the sigma-70 factor family. ECF subfamily.</text>
</comment>
<protein>
    <submittedName>
        <fullName evidence="6">Siderophore-interacting protein</fullName>
    </submittedName>
</protein>
<evidence type="ECO:0000313" key="7">
    <source>
        <dbReference type="Proteomes" id="UP001143364"/>
    </source>
</evidence>
<evidence type="ECO:0000256" key="4">
    <source>
        <dbReference type="ARBA" id="ARBA00023163"/>
    </source>
</evidence>
<dbReference type="GO" id="GO:0006352">
    <property type="term" value="P:DNA-templated transcription initiation"/>
    <property type="evidence" value="ECO:0007669"/>
    <property type="project" value="InterPro"/>
</dbReference>
<dbReference type="Proteomes" id="UP001143364">
    <property type="component" value="Unassembled WGS sequence"/>
</dbReference>
<dbReference type="InterPro" id="IPR013325">
    <property type="entry name" value="RNA_pol_sigma_r2"/>
</dbReference>
<feature type="domain" description="RNA polymerase sigma factor 70 region 4 type 2" evidence="5">
    <location>
        <begin position="125"/>
        <end position="175"/>
    </location>
</feature>
<keyword evidence="3" id="KW-0731">Sigma factor</keyword>
<dbReference type="InterPro" id="IPR013324">
    <property type="entry name" value="RNA_pol_sigma_r3/r4-like"/>
</dbReference>
<evidence type="ECO:0000313" key="6">
    <source>
        <dbReference type="EMBL" id="GLK77703.1"/>
    </source>
</evidence>
<dbReference type="InterPro" id="IPR039425">
    <property type="entry name" value="RNA_pol_sigma-70-like"/>
</dbReference>
<gene>
    <name evidence="6" type="ORF">GCM10008171_29570</name>
</gene>
<dbReference type="NCBIfam" id="TIGR02937">
    <property type="entry name" value="sigma70-ECF"/>
    <property type="match status" value="1"/>
</dbReference>
<dbReference type="EMBL" id="BSFK01000016">
    <property type="protein sequence ID" value="GLK77703.1"/>
    <property type="molecule type" value="Genomic_DNA"/>
</dbReference>
<dbReference type="Gene3D" id="1.10.10.10">
    <property type="entry name" value="Winged helix-like DNA-binding domain superfamily/Winged helix DNA-binding domain"/>
    <property type="match status" value="1"/>
</dbReference>
<sequence length="183" mass="20142">MATLTGALTGLSADDGRDLLNRAIEAHYEEMIAAARHGGRTRAAALDIVHDLYVKLAARPELLAEKRSLGAFLRRAVVNLGVDRFRRERLEGRLFSGTEDEAAAVAASSPAPDQALDADRRIAFLRRVIGDLPPRQRAAFVLHRMHGLSSAEIAGRLGISRNMADRHLRRAFAHCLDRLAEFD</sequence>
<keyword evidence="4" id="KW-0804">Transcription</keyword>
<dbReference type="GO" id="GO:0003677">
    <property type="term" value="F:DNA binding"/>
    <property type="evidence" value="ECO:0007669"/>
    <property type="project" value="InterPro"/>
</dbReference>
<dbReference type="InterPro" id="IPR036388">
    <property type="entry name" value="WH-like_DNA-bd_sf"/>
</dbReference>
<keyword evidence="2" id="KW-0805">Transcription regulation</keyword>